<protein>
    <submittedName>
        <fullName evidence="2">Putative Acyl carrier protein</fullName>
    </submittedName>
</protein>
<accession>L0R8X3</accession>
<dbReference type="STRING" id="1121451.DESAM_20922"/>
<dbReference type="EMBL" id="FO203522">
    <property type="protein sequence ID" value="CCO23209.1"/>
    <property type="molecule type" value="Genomic_DNA"/>
</dbReference>
<proteinExistence type="predicted"/>
<name>L0R8X3_9BACT</name>
<evidence type="ECO:0000313" key="2">
    <source>
        <dbReference type="EMBL" id="CCO23209.1"/>
    </source>
</evidence>
<dbReference type="PATRIC" id="fig|1121451.3.peg.1191"/>
<dbReference type="AlphaFoldDB" id="L0R8X3"/>
<gene>
    <name evidence="2" type="ORF">DESAM_20922</name>
</gene>
<dbReference type="Proteomes" id="UP000010808">
    <property type="component" value="Chromosome"/>
</dbReference>
<dbReference type="SUPFAM" id="SSF47336">
    <property type="entry name" value="ACP-like"/>
    <property type="match status" value="1"/>
</dbReference>
<reference evidence="2 3" key="1">
    <citation type="submission" date="2012-10" db="EMBL/GenBank/DDBJ databases">
        <authorList>
            <person name="Genoscope - CEA"/>
        </authorList>
    </citation>
    <scope>NUCLEOTIDE SEQUENCE [LARGE SCALE GENOMIC DNA]</scope>
    <source>
        <strain evidence="3">AM13 / DSM 14728</strain>
    </source>
</reference>
<sequence>MLNKIKKILSKITGCNADNISGDTLIKDIEGWDSLKHIKIILAIEETFDIVFKSSEIENFTDVNSIVFLLQDKS</sequence>
<dbReference type="Gene3D" id="1.10.1200.10">
    <property type="entry name" value="ACP-like"/>
    <property type="match status" value="1"/>
</dbReference>
<organism evidence="2 3">
    <name type="scientific">Maridesulfovibrio hydrothermalis AM13 = DSM 14728</name>
    <dbReference type="NCBI Taxonomy" id="1121451"/>
    <lineage>
        <taxon>Bacteria</taxon>
        <taxon>Pseudomonadati</taxon>
        <taxon>Thermodesulfobacteriota</taxon>
        <taxon>Desulfovibrionia</taxon>
        <taxon>Desulfovibrionales</taxon>
        <taxon>Desulfovibrionaceae</taxon>
        <taxon>Maridesulfovibrio</taxon>
    </lineage>
</organism>
<dbReference type="OrthoDB" id="9811033at2"/>
<dbReference type="HOGENOM" id="CLU_108696_20_6_7"/>
<evidence type="ECO:0000313" key="3">
    <source>
        <dbReference type="Proteomes" id="UP000010808"/>
    </source>
</evidence>
<dbReference type="Pfam" id="PF00550">
    <property type="entry name" value="PP-binding"/>
    <property type="match status" value="1"/>
</dbReference>
<dbReference type="InterPro" id="IPR036736">
    <property type="entry name" value="ACP-like_sf"/>
</dbReference>
<keyword evidence="3" id="KW-1185">Reference proteome</keyword>
<evidence type="ECO:0000259" key="1">
    <source>
        <dbReference type="PROSITE" id="PS50075"/>
    </source>
</evidence>
<feature type="domain" description="Carrier" evidence="1">
    <location>
        <begin position="1"/>
        <end position="74"/>
    </location>
</feature>
<dbReference type="RefSeq" id="WP_015335814.1">
    <property type="nucleotide sequence ID" value="NC_020055.1"/>
</dbReference>
<dbReference type="InterPro" id="IPR009081">
    <property type="entry name" value="PP-bd_ACP"/>
</dbReference>
<dbReference type="KEGG" id="dhy:DESAM_20922"/>
<dbReference type="PROSITE" id="PS50075">
    <property type="entry name" value="CARRIER"/>
    <property type="match status" value="1"/>
</dbReference>